<dbReference type="Proteomes" id="UP000570493">
    <property type="component" value="Unassembled WGS sequence"/>
</dbReference>
<dbReference type="AlphaFoldDB" id="A0A7Y0DV61"/>
<evidence type="ECO:0000313" key="1">
    <source>
        <dbReference type="EMBL" id="NMM42162.1"/>
    </source>
</evidence>
<gene>
    <name evidence="1" type="ORF">HHO47_15385</name>
</gene>
<reference evidence="1" key="1">
    <citation type="submission" date="2020-04" db="EMBL/GenBank/DDBJ databases">
        <title>Genome Sequencing for Pseudoaltermonas arctica.</title>
        <authorList>
            <person name="Elkins N.S."/>
        </authorList>
    </citation>
    <scope>NUCLEOTIDE SEQUENCE [LARGE SCALE GENOMIC DNA]</scope>
    <source>
        <strain evidence="1">NEC-BIFX-2020_0012</strain>
    </source>
</reference>
<protein>
    <submittedName>
        <fullName evidence="1">Uncharacterized protein</fullName>
    </submittedName>
</protein>
<proteinExistence type="predicted"/>
<dbReference type="RefSeq" id="WP_169021095.1">
    <property type="nucleotide sequence ID" value="NZ_JABBMT010000030.1"/>
</dbReference>
<organism evidence="1 2">
    <name type="scientific">Pseudoalteromonas arctica</name>
    <dbReference type="NCBI Taxonomy" id="394751"/>
    <lineage>
        <taxon>Bacteria</taxon>
        <taxon>Pseudomonadati</taxon>
        <taxon>Pseudomonadota</taxon>
        <taxon>Gammaproteobacteria</taxon>
        <taxon>Alteromonadales</taxon>
        <taxon>Pseudoalteromonadaceae</taxon>
        <taxon>Pseudoalteromonas</taxon>
    </lineage>
</organism>
<name>A0A7Y0DV61_9GAMM</name>
<dbReference type="EMBL" id="JABBMT010000030">
    <property type="protein sequence ID" value="NMM42162.1"/>
    <property type="molecule type" value="Genomic_DNA"/>
</dbReference>
<keyword evidence="2" id="KW-1185">Reference proteome</keyword>
<accession>A0A7Y0DV61</accession>
<comment type="caution">
    <text evidence="1">The sequence shown here is derived from an EMBL/GenBank/DDBJ whole genome shotgun (WGS) entry which is preliminary data.</text>
</comment>
<evidence type="ECO:0000313" key="2">
    <source>
        <dbReference type="Proteomes" id="UP000570493"/>
    </source>
</evidence>
<sequence length="101" mass="10888">MGVDEKNGVIWLIEVKSSIRNSFPNPDKLNLEARGKKWIEDVANGTLNGQPVSAEAKIFASDILAKLESKVYTLKPVLAKVKVPKPGETGTATISMIPVGK</sequence>